<evidence type="ECO:0000256" key="1">
    <source>
        <dbReference type="SAM" id="Phobius"/>
    </source>
</evidence>
<keyword evidence="1" id="KW-1133">Transmembrane helix</keyword>
<dbReference type="Pfam" id="PF20181">
    <property type="entry name" value="DUF6544"/>
    <property type="match status" value="1"/>
</dbReference>
<name>A0ABR7QEU0_9FLAO</name>
<proteinExistence type="predicted"/>
<dbReference type="RefSeq" id="WP_187564104.1">
    <property type="nucleotide sequence ID" value="NZ_JACGWS010000016.1"/>
</dbReference>
<feature type="transmembrane region" description="Helical" evidence="1">
    <location>
        <begin position="64"/>
        <end position="83"/>
    </location>
</feature>
<keyword evidence="3" id="KW-1185">Reference proteome</keyword>
<comment type="caution">
    <text evidence="2">The sequence shown here is derived from an EMBL/GenBank/DDBJ whole genome shotgun (WGS) entry which is preliminary data.</text>
</comment>
<dbReference type="InterPro" id="IPR046674">
    <property type="entry name" value="DUF6544"/>
</dbReference>
<reference evidence="2 3" key="1">
    <citation type="submission" date="2020-07" db="EMBL/GenBank/DDBJ databases">
        <title>Description of Kordia aestuariivivens sp. nov., isolated from a tidal flat.</title>
        <authorList>
            <person name="Park S."/>
            <person name="Yoon J.-H."/>
        </authorList>
    </citation>
    <scope>NUCLEOTIDE SEQUENCE [LARGE SCALE GENOMIC DNA]</scope>
    <source>
        <strain evidence="2 3">YSTF-M3</strain>
    </source>
</reference>
<evidence type="ECO:0000313" key="3">
    <source>
        <dbReference type="Proteomes" id="UP000619238"/>
    </source>
</evidence>
<feature type="transmembrane region" description="Helical" evidence="1">
    <location>
        <begin position="39"/>
        <end position="59"/>
    </location>
</feature>
<dbReference type="Proteomes" id="UP000619238">
    <property type="component" value="Unassembled WGS sequence"/>
</dbReference>
<keyword evidence="1" id="KW-0472">Membrane</keyword>
<organism evidence="2 3">
    <name type="scientific">Kordia aestuariivivens</name>
    <dbReference type="NCBI Taxonomy" id="2759037"/>
    <lineage>
        <taxon>Bacteria</taxon>
        <taxon>Pseudomonadati</taxon>
        <taxon>Bacteroidota</taxon>
        <taxon>Flavobacteriia</taxon>
        <taxon>Flavobacteriales</taxon>
        <taxon>Flavobacteriaceae</taxon>
        <taxon>Kordia</taxon>
    </lineage>
</organism>
<keyword evidence="1" id="KW-0812">Transmembrane</keyword>
<gene>
    <name evidence="2" type="ORF">H2O64_20470</name>
</gene>
<accession>A0ABR7QEU0</accession>
<dbReference type="EMBL" id="JACGWS010000016">
    <property type="protein sequence ID" value="MBC8757059.1"/>
    <property type="molecule type" value="Genomic_DNA"/>
</dbReference>
<evidence type="ECO:0000313" key="2">
    <source>
        <dbReference type="EMBL" id="MBC8757059.1"/>
    </source>
</evidence>
<sequence>MKYAFTFLVLIHGIIHLFGFVNAFFSTEASKQVLGISKPIGAFWLVTFILFIVTAVSFFNNKKWFYIAFLAVFVSQILIFTVWNDAKFGTILNVIILVVSIATFGNYSFHKMVEKEVEAVLNDCQISKKTISENDLLQLPEIVQKWLKTSGVIGKQDLSSVRLQQKGLMRTKPKSTWMPFEAVQYFNTKKPAFIWRTNVKAMPMISMVGRDKLWNGEGEMLIKLAGIIPVVNDGKNHKVNSGTMLRFLSEMCWFPSAVLNDYITWETIDETSAKATFTHHNQEVSGIFYFTPTGDLIAFEATRYYGGGTAAKLEKWRIEMTSFNVFNGIKIPNKANVIWKLQEGDFHWLSVEIIDIRYNTKNSY</sequence>
<protein>
    <submittedName>
        <fullName evidence="2">Uncharacterized protein</fullName>
    </submittedName>
</protein>
<feature type="transmembrane region" description="Helical" evidence="1">
    <location>
        <begin position="89"/>
        <end position="109"/>
    </location>
</feature>